<dbReference type="Pfam" id="PF11804">
    <property type="entry name" value="DUF3325"/>
    <property type="match status" value="1"/>
</dbReference>
<reference evidence="2 3" key="1">
    <citation type="journal article" date="2015" name="Int. J. Syst. Evol. Microbiol.">
        <title>Sphingomonas hengshuiensis sp. nov., isolated from lake wetland.</title>
        <authorList>
            <person name="Wei S."/>
            <person name="Wang T."/>
            <person name="Liu H."/>
            <person name="Zhang C."/>
            <person name="Guo J."/>
            <person name="Wang Q."/>
            <person name="Liang K."/>
            <person name="Zhang Z."/>
        </authorList>
    </citation>
    <scope>NUCLEOTIDE SEQUENCE [LARGE SCALE GENOMIC DNA]</scope>
    <source>
        <strain evidence="2 3">WHSC-8</strain>
    </source>
</reference>
<evidence type="ECO:0008006" key="4">
    <source>
        <dbReference type="Google" id="ProtNLM"/>
    </source>
</evidence>
<dbReference type="EMBL" id="CP010836">
    <property type="protein sequence ID" value="AJP72980.1"/>
    <property type="molecule type" value="Genomic_DNA"/>
</dbReference>
<dbReference type="InterPro" id="IPR021762">
    <property type="entry name" value="DUF3325"/>
</dbReference>
<dbReference type="RefSeq" id="WP_044333605.1">
    <property type="nucleotide sequence ID" value="NZ_CP010836.1"/>
</dbReference>
<dbReference type="Proteomes" id="UP000032300">
    <property type="component" value="Chromosome"/>
</dbReference>
<organism evidence="2 3">
    <name type="scientific">Sphingomonas hengshuiensis</name>
    <dbReference type="NCBI Taxonomy" id="1609977"/>
    <lineage>
        <taxon>Bacteria</taxon>
        <taxon>Pseudomonadati</taxon>
        <taxon>Pseudomonadota</taxon>
        <taxon>Alphaproteobacteria</taxon>
        <taxon>Sphingomonadales</taxon>
        <taxon>Sphingomonadaceae</taxon>
        <taxon>Sphingomonas</taxon>
    </lineage>
</organism>
<name>A0A7U4LFZ7_9SPHN</name>
<protein>
    <recommendedName>
        <fullName evidence="4">DUF3325 domain-containing protein</fullName>
    </recommendedName>
</protein>
<feature type="transmembrane region" description="Helical" evidence="1">
    <location>
        <begin position="63"/>
        <end position="81"/>
    </location>
</feature>
<gene>
    <name evidence="2" type="ORF">TS85_16045</name>
</gene>
<keyword evidence="1" id="KW-1133">Transmembrane helix</keyword>
<keyword evidence="3" id="KW-1185">Reference proteome</keyword>
<evidence type="ECO:0000313" key="2">
    <source>
        <dbReference type="EMBL" id="AJP72980.1"/>
    </source>
</evidence>
<sequence length="105" mass="10686">MAFEAGLIAYTGLAGLAASVAKHRRDDPALRLLPPATVRVAGSVLLGLSLLLAIAGWGSAIGIVGWVAQISVAGVAFVLLLSWRPRIAFRLSIAALLCAGVIAVA</sequence>
<evidence type="ECO:0000256" key="1">
    <source>
        <dbReference type="SAM" id="Phobius"/>
    </source>
</evidence>
<dbReference type="KEGG" id="sphi:TS85_16045"/>
<feature type="transmembrane region" description="Helical" evidence="1">
    <location>
        <begin position="37"/>
        <end position="56"/>
    </location>
</feature>
<feature type="transmembrane region" description="Helical" evidence="1">
    <location>
        <begin position="87"/>
        <end position="104"/>
    </location>
</feature>
<proteinExistence type="predicted"/>
<evidence type="ECO:0000313" key="3">
    <source>
        <dbReference type="Proteomes" id="UP000032300"/>
    </source>
</evidence>
<dbReference type="AlphaFoldDB" id="A0A7U4LFZ7"/>
<accession>A0A7U4LFZ7</accession>
<keyword evidence="1" id="KW-0812">Transmembrane</keyword>
<reference evidence="2 3" key="2">
    <citation type="submission" date="2015-02" db="EMBL/GenBank/DDBJ databases">
        <title>The complete genome of Sphingomonas hengshuiensis sp. WHSC-8 isolated from soil of Hengshui Lake.</title>
        <authorList>
            <person name="Wei S."/>
            <person name="Guo J."/>
            <person name="Su C."/>
            <person name="Wu R."/>
            <person name="Zhang Z."/>
            <person name="Liang K."/>
            <person name="Li H."/>
            <person name="Wang T."/>
            <person name="Liu H."/>
            <person name="Zhang C."/>
            <person name="Li Z."/>
            <person name="Wang Q."/>
            <person name="Meng J."/>
        </authorList>
    </citation>
    <scope>NUCLEOTIDE SEQUENCE [LARGE SCALE GENOMIC DNA]</scope>
    <source>
        <strain evidence="2 3">WHSC-8</strain>
    </source>
</reference>
<keyword evidence="1" id="KW-0472">Membrane</keyword>